<dbReference type="KEGG" id="bann:JFN94_25885"/>
<evidence type="ECO:0000313" key="1">
    <source>
        <dbReference type="EMBL" id="QQK04762.1"/>
    </source>
</evidence>
<protein>
    <submittedName>
        <fullName evidence="1">Uncharacterized protein</fullName>
    </submittedName>
</protein>
<name>A0A7T6VIW0_9BURK</name>
<reference evidence="1 2" key="1">
    <citation type="submission" date="2020-12" db="EMBL/GenBank/DDBJ databases">
        <title>Complete genome sequence of Burkholderia anthina BJQ0011.</title>
        <authorList>
            <person name="Xu Y."/>
        </authorList>
    </citation>
    <scope>NUCLEOTIDE SEQUENCE [LARGE SCALE GENOMIC DNA]</scope>
    <source>
        <strain evidence="1 2">BJQ0011</strain>
    </source>
</reference>
<sequence length="141" mass="15022">MSIRTTANMPNPGSPIIGPDGRLTHEWFNYLLAILARTGGEGSPIDIISLQEQVDAQAKQIADLFALENSTVPGALIGALLLRVIALESMVQAVVPVQPIVPQTLPDAVSVPWRATAAIPDAVAIPRRDTDDVRKLIEAQA</sequence>
<dbReference type="Proteomes" id="UP000596205">
    <property type="component" value="Chromosome 2"/>
</dbReference>
<gene>
    <name evidence="1" type="ORF">JFN94_25885</name>
</gene>
<dbReference type="RefSeq" id="WP_199568804.1">
    <property type="nucleotide sequence ID" value="NZ_CP066770.1"/>
</dbReference>
<evidence type="ECO:0000313" key="2">
    <source>
        <dbReference type="Proteomes" id="UP000596205"/>
    </source>
</evidence>
<dbReference type="EMBL" id="CP066770">
    <property type="protein sequence ID" value="QQK04762.1"/>
    <property type="molecule type" value="Genomic_DNA"/>
</dbReference>
<dbReference type="AlphaFoldDB" id="A0A7T6VIW0"/>
<accession>A0A7T6VIW0</accession>
<organism evidence="1 2">
    <name type="scientific">Burkholderia anthina</name>
    <dbReference type="NCBI Taxonomy" id="179879"/>
    <lineage>
        <taxon>Bacteria</taxon>
        <taxon>Pseudomonadati</taxon>
        <taxon>Pseudomonadota</taxon>
        <taxon>Betaproteobacteria</taxon>
        <taxon>Burkholderiales</taxon>
        <taxon>Burkholderiaceae</taxon>
        <taxon>Burkholderia</taxon>
        <taxon>Burkholderia cepacia complex</taxon>
    </lineage>
</organism>
<proteinExistence type="predicted"/>